<dbReference type="Pfam" id="PF02042">
    <property type="entry name" value="RWP-RK"/>
    <property type="match status" value="1"/>
</dbReference>
<evidence type="ECO:0000256" key="5">
    <source>
        <dbReference type="ARBA" id="ARBA00023163"/>
    </source>
</evidence>
<dbReference type="InParanoid" id="A0A1Q3AZ30"/>
<keyword evidence="3" id="KW-0175">Coiled coil</keyword>
<evidence type="ECO:0000313" key="8">
    <source>
        <dbReference type="EMBL" id="GAV60980.1"/>
    </source>
</evidence>
<keyword evidence="2" id="KW-0805">Transcription regulation</keyword>
<dbReference type="STRING" id="3775.A0A1Q3AZ30"/>
<reference evidence="9" key="1">
    <citation type="submission" date="2016-04" db="EMBL/GenBank/DDBJ databases">
        <title>Cephalotus genome sequencing.</title>
        <authorList>
            <person name="Fukushima K."/>
            <person name="Hasebe M."/>
            <person name="Fang X."/>
        </authorList>
    </citation>
    <scope>NUCLEOTIDE SEQUENCE [LARGE SCALE GENOMIC DNA]</scope>
    <source>
        <strain evidence="9">cv. St1</strain>
    </source>
</reference>
<keyword evidence="4" id="KW-0238">DNA-binding</keyword>
<feature type="domain" description="RWP-RK" evidence="7">
    <location>
        <begin position="94"/>
        <end position="181"/>
    </location>
</feature>
<dbReference type="InterPro" id="IPR044607">
    <property type="entry name" value="RKD-like"/>
</dbReference>
<evidence type="ECO:0000256" key="6">
    <source>
        <dbReference type="ARBA" id="ARBA00023242"/>
    </source>
</evidence>
<dbReference type="InterPro" id="IPR003035">
    <property type="entry name" value="RWP-RK_dom"/>
</dbReference>
<dbReference type="OrthoDB" id="6270329at2759"/>
<keyword evidence="6" id="KW-0539">Nucleus</keyword>
<dbReference type="EMBL" id="BDDD01000180">
    <property type="protein sequence ID" value="GAV60980.1"/>
    <property type="molecule type" value="Genomic_DNA"/>
</dbReference>
<organism evidence="8 9">
    <name type="scientific">Cephalotus follicularis</name>
    <name type="common">Albany pitcher plant</name>
    <dbReference type="NCBI Taxonomy" id="3775"/>
    <lineage>
        <taxon>Eukaryota</taxon>
        <taxon>Viridiplantae</taxon>
        <taxon>Streptophyta</taxon>
        <taxon>Embryophyta</taxon>
        <taxon>Tracheophyta</taxon>
        <taxon>Spermatophyta</taxon>
        <taxon>Magnoliopsida</taxon>
        <taxon>eudicotyledons</taxon>
        <taxon>Gunneridae</taxon>
        <taxon>Pentapetalae</taxon>
        <taxon>rosids</taxon>
        <taxon>fabids</taxon>
        <taxon>Oxalidales</taxon>
        <taxon>Cephalotaceae</taxon>
        <taxon>Cephalotus</taxon>
    </lineage>
</organism>
<evidence type="ECO:0000313" key="9">
    <source>
        <dbReference type="Proteomes" id="UP000187406"/>
    </source>
</evidence>
<evidence type="ECO:0000256" key="2">
    <source>
        <dbReference type="ARBA" id="ARBA00023015"/>
    </source>
</evidence>
<keyword evidence="9" id="KW-1185">Reference proteome</keyword>
<evidence type="ECO:0000256" key="3">
    <source>
        <dbReference type="ARBA" id="ARBA00023054"/>
    </source>
</evidence>
<comment type="caution">
    <text evidence="8">The sequence shown here is derived from an EMBL/GenBank/DDBJ whole genome shotgun (WGS) entry which is preliminary data.</text>
</comment>
<dbReference type="PANTHER" id="PTHR46373">
    <property type="entry name" value="PROTEIN RKD4"/>
    <property type="match status" value="1"/>
</dbReference>
<gene>
    <name evidence="8" type="ORF">CFOL_v3_04508</name>
</gene>
<evidence type="ECO:0000256" key="4">
    <source>
        <dbReference type="ARBA" id="ARBA00023125"/>
    </source>
</evidence>
<comment type="function">
    <text evidence="1">Putative transcription factor.</text>
</comment>
<dbReference type="GO" id="GO:0003677">
    <property type="term" value="F:DNA binding"/>
    <property type="evidence" value="ECO:0007669"/>
    <property type="project" value="UniProtKB-KW"/>
</dbReference>
<protein>
    <submittedName>
        <fullName evidence="8">RWP-RK domain-containing protein</fullName>
    </submittedName>
</protein>
<dbReference type="Proteomes" id="UP000187406">
    <property type="component" value="Unassembled WGS sequence"/>
</dbReference>
<proteinExistence type="predicted"/>
<feature type="non-terminal residue" evidence="8">
    <location>
        <position position="1"/>
    </location>
</feature>
<evidence type="ECO:0000259" key="7">
    <source>
        <dbReference type="PROSITE" id="PS51519"/>
    </source>
</evidence>
<dbReference type="PROSITE" id="PS51519">
    <property type="entry name" value="RWP_RK"/>
    <property type="match status" value="1"/>
</dbReference>
<keyword evidence="5" id="KW-0804">Transcription</keyword>
<dbReference type="GO" id="GO:0003700">
    <property type="term" value="F:DNA-binding transcription factor activity"/>
    <property type="evidence" value="ECO:0007669"/>
    <property type="project" value="InterPro"/>
</dbReference>
<dbReference type="PANTHER" id="PTHR46373:SF20">
    <property type="entry name" value="PROTEIN RKD1"/>
    <property type="match status" value="1"/>
</dbReference>
<name>A0A1Q3AZ30_CEPFO</name>
<sequence>LSESGYYSLDWKNQFSIQESCFDPIPLSESFPLLIDPLYTSLDIEPNPITTIQDDFFCGYGNEVGVWNELGVLFEPHRPALMLCNNGETGEEPKEERKAKRCREDKSFGSKMLTRKTISQYFYMPITQAAKELNVGLTVLKKRCRELGIRRWPHRKLMSLQTLIKNVQELGKEEGEGSEGKMREAIEILEKERRYIEEIPDMELEDKTRRLRQACFKANYKKRKLMGMMDSQSSSSAIACETGNIEEEDDEIKSLLCDSFSSSKMLLEF</sequence>
<evidence type="ECO:0000256" key="1">
    <source>
        <dbReference type="ARBA" id="ARBA00004049"/>
    </source>
</evidence>
<dbReference type="AlphaFoldDB" id="A0A1Q3AZ30"/>
<accession>A0A1Q3AZ30</accession>